<dbReference type="InterPro" id="IPR020617">
    <property type="entry name" value="Thiolase_C"/>
</dbReference>
<dbReference type="InterPro" id="IPR020615">
    <property type="entry name" value="Thiolase_acyl_enz_int_AS"/>
</dbReference>
<keyword evidence="4" id="KW-0012">Acyltransferase</keyword>
<dbReference type="InterPro" id="IPR002155">
    <property type="entry name" value="Thiolase"/>
</dbReference>
<comment type="subcellular location">
    <subcellularLocation>
        <location evidence="1">Cell envelope</location>
    </subcellularLocation>
</comment>
<feature type="region of interest" description="Disordered" evidence="5">
    <location>
        <begin position="140"/>
        <end position="165"/>
    </location>
</feature>
<dbReference type="InterPro" id="IPR012480">
    <property type="entry name" value="Hepar_II_III_C"/>
</dbReference>
<gene>
    <name evidence="9" type="primary">KAT5</name>
    <name evidence="9" type="ORF">A0H81_01240</name>
</gene>
<accession>A0A1C7MR68</accession>
<reference evidence="9 10" key="1">
    <citation type="submission" date="2016-03" db="EMBL/GenBank/DDBJ databases">
        <title>Whole genome sequencing of Grifola frondosa 9006-11.</title>
        <authorList>
            <person name="Min B."/>
            <person name="Park H."/>
            <person name="Kim J.-G."/>
            <person name="Cho H."/>
            <person name="Oh Y.-L."/>
            <person name="Kong W.-S."/>
            <person name="Choi I.-G."/>
        </authorList>
    </citation>
    <scope>NUCLEOTIDE SEQUENCE [LARGE SCALE GENOMIC DNA]</scope>
    <source>
        <strain evidence="9 10">9006-11</strain>
    </source>
</reference>
<dbReference type="PANTHER" id="PTHR38045:SF1">
    <property type="entry name" value="HEPARINASE II_III-LIKE PROTEIN"/>
    <property type="match status" value="1"/>
</dbReference>
<comment type="caution">
    <text evidence="9">The sequence shown here is derived from an EMBL/GenBank/DDBJ whole genome shotgun (WGS) entry which is preliminary data.</text>
</comment>
<evidence type="ECO:0000259" key="7">
    <source>
        <dbReference type="Pfam" id="PF02803"/>
    </source>
</evidence>
<dbReference type="GO" id="GO:0016829">
    <property type="term" value="F:lyase activity"/>
    <property type="evidence" value="ECO:0007669"/>
    <property type="project" value="InterPro"/>
</dbReference>
<evidence type="ECO:0000256" key="3">
    <source>
        <dbReference type="ARBA" id="ARBA00022679"/>
    </source>
</evidence>
<dbReference type="AlphaFoldDB" id="A0A1C7MR68"/>
<dbReference type="GO" id="GO:0016747">
    <property type="term" value="F:acyltransferase activity, transferring groups other than amino-acyl groups"/>
    <property type="evidence" value="ECO:0007669"/>
    <property type="project" value="InterPro"/>
</dbReference>
<name>A0A1C7MR68_GRIFR</name>
<keyword evidence="10" id="KW-1185">Reference proteome</keyword>
<evidence type="ECO:0000256" key="1">
    <source>
        <dbReference type="ARBA" id="ARBA00004196"/>
    </source>
</evidence>
<feature type="domain" description="Heparinase II/III-like C-terminal" evidence="8">
    <location>
        <begin position="983"/>
        <end position="1178"/>
    </location>
</feature>
<dbReference type="InterPro" id="IPR016039">
    <property type="entry name" value="Thiolase-like"/>
</dbReference>
<evidence type="ECO:0000256" key="5">
    <source>
        <dbReference type="SAM" id="MobiDB-lite"/>
    </source>
</evidence>
<evidence type="ECO:0000256" key="4">
    <source>
        <dbReference type="ARBA" id="ARBA00023315"/>
    </source>
</evidence>
<feature type="domain" description="Thiolase C-terminal" evidence="7">
    <location>
        <begin position="290"/>
        <end position="356"/>
    </location>
</feature>
<dbReference type="Gene3D" id="2.70.98.70">
    <property type="match status" value="1"/>
</dbReference>
<dbReference type="PROSITE" id="PS00098">
    <property type="entry name" value="THIOLASE_1"/>
    <property type="match status" value="1"/>
</dbReference>
<sequence length="1255" mass="136823">MDRVKQLVSHLTPGASKGRAALERKSPDDVVITLAIRSPLCKARKGGFKDTRYETSLHLQAIARSAVDPALVGDITVGTVLTPGSAYEARAAALTAGFPESVPVQTINRFCSSGLMAVTDISNKIRAGQIQIGLAVGVESMSQHPDSGGPQPSEEIKAHPSAKDCSMPMGWTSENVAEEFDISRHDMDEFAARSFQRAERAEKEGIFANEIVPFTAYVTDPATGQRTAKVVTKDDGIRYGTTKEGLLKIKAAFPHWGRGHTTGGNASQITDGAAAVLLMTRRKAEELGLKILGKHVTTSVAGLAPRIMGIGPSIAIPMALESVGITKDDINEAFASMYVYCVKKLGLDVEKVNVNGAREKKRQDFGDIDVYWYRHGSRGGVCWRMRSRAACGVKLWPIQVYLQCSNHITNERRTLREIKCEYCAGDRKHKNRARRIHGPATRIDGECREMPRMGRNINGDAKRPSPAMAANYQYHNTNAPSSNSPYGSGDPYYNESSGFITPHPVKKGTSNWVKIGVPVLVIVIVAAVVGGVVGSRAHKDSSSTSSTSGAAATGEAAASQAASIKNAIGVFPTATNSEYLLPLYPSTTNTAAYTTPTFNPSNNVALAWPQDPFQPSNPSPTSVRTDRPRLIAPSYKWQALPELIQTDPYLKLWNDTIFGNATAYYPLPPVVYHMDGDSGILDNAREIKMRIKAFSYVYRMTNDTKWVDRAFLELQNAAGNGTTSFGPDTQDKWNPTHFLDTAEFSAAFGYAYDWLYDAWTDTQKSQIRTSMLYYGLQKGVIAFSNSDNQFTGWWSNNTEGNWNCVCNGGLTVGALAILGDDTTGVAEQILSLTIDNAKQNCALAVSTDGTWAETANYWYFGTTGHAEMTSSLMTATGSDYGLLDVNADFKLTGLFHMYVTGPGSLFSYGDHGPNKFSTTANSILFYGDQFDHPEYVLFQRDQHDAPEPWSMFWYNPTVAGAFWDDMPLDHFFNNTLDQWAAMRSSWTDENALYAAIKAGLLTGHQNHNDLDCGDFVLDAMGTRWAGELGSGDYLSTNYFDGATQDGDRWLYYRKRTEGQNTILVNQENQLLTAAPTVNFDSSGTVQGSSTVMDVPSDSTAFFTADLTSAYNSTTSFKRGMRLLNGRKQVLLQDDINASGSIMWRMHTNATVAIDSSGTSATLTIGDQTLQMQILNAPSGVTITQGPATRFSNDPALPANQTDQLNPGVTVVMINMPAGTYSLQVLFNPQWSGMSASSFVTPPSVPIDSWTLTSHN</sequence>
<protein>
    <submittedName>
        <fullName evidence="9">3-ketoacyl-CoA thiolase 5, peroxisomal</fullName>
    </submittedName>
</protein>
<dbReference type="Pfam" id="PF07940">
    <property type="entry name" value="Hepar_II_III_C"/>
    <property type="match status" value="1"/>
</dbReference>
<evidence type="ECO:0000313" key="9">
    <source>
        <dbReference type="EMBL" id="OBZ79350.1"/>
    </source>
</evidence>
<dbReference type="Proteomes" id="UP000092993">
    <property type="component" value="Unassembled WGS sequence"/>
</dbReference>
<dbReference type="EMBL" id="LUGG01000001">
    <property type="protein sequence ID" value="OBZ79350.1"/>
    <property type="molecule type" value="Genomic_DNA"/>
</dbReference>
<dbReference type="SUPFAM" id="SSF53901">
    <property type="entry name" value="Thiolase-like"/>
    <property type="match status" value="2"/>
</dbReference>
<organism evidence="9 10">
    <name type="scientific">Grifola frondosa</name>
    <name type="common">Maitake</name>
    <name type="synonym">Polyporus frondosus</name>
    <dbReference type="NCBI Taxonomy" id="5627"/>
    <lineage>
        <taxon>Eukaryota</taxon>
        <taxon>Fungi</taxon>
        <taxon>Dikarya</taxon>
        <taxon>Basidiomycota</taxon>
        <taxon>Agaricomycotina</taxon>
        <taxon>Agaricomycetes</taxon>
        <taxon>Polyporales</taxon>
        <taxon>Grifolaceae</taxon>
        <taxon>Grifola</taxon>
    </lineage>
</organism>
<dbReference type="Pfam" id="PF02803">
    <property type="entry name" value="Thiolase_C"/>
    <property type="match status" value="1"/>
</dbReference>
<dbReference type="OrthoDB" id="3476529at2759"/>
<proteinExistence type="inferred from homology"/>
<dbReference type="Gene3D" id="1.50.10.100">
    <property type="entry name" value="Chondroitin AC/alginate lyase"/>
    <property type="match status" value="1"/>
</dbReference>
<evidence type="ECO:0000313" key="10">
    <source>
        <dbReference type="Proteomes" id="UP000092993"/>
    </source>
</evidence>
<dbReference type="NCBIfam" id="TIGR01930">
    <property type="entry name" value="AcCoA-C-Actrans"/>
    <property type="match status" value="1"/>
</dbReference>
<evidence type="ECO:0000256" key="2">
    <source>
        <dbReference type="ARBA" id="ARBA00010982"/>
    </source>
</evidence>
<evidence type="ECO:0000259" key="8">
    <source>
        <dbReference type="Pfam" id="PF07940"/>
    </source>
</evidence>
<evidence type="ECO:0000259" key="6">
    <source>
        <dbReference type="Pfam" id="PF00108"/>
    </source>
</evidence>
<dbReference type="InterPro" id="IPR020616">
    <property type="entry name" value="Thiolase_N"/>
</dbReference>
<comment type="similarity">
    <text evidence="2">Belongs to the thiolase-like superfamily. Thiolase family.</text>
</comment>
<dbReference type="Gene3D" id="3.40.47.10">
    <property type="match status" value="2"/>
</dbReference>
<dbReference type="InterPro" id="IPR008929">
    <property type="entry name" value="Chondroitin_lyas"/>
</dbReference>
<keyword evidence="3" id="KW-0808">Transferase</keyword>
<dbReference type="CDD" id="cd00751">
    <property type="entry name" value="thiolase"/>
    <property type="match status" value="1"/>
</dbReference>
<dbReference type="STRING" id="5627.A0A1C7MR68"/>
<dbReference type="SUPFAM" id="SSF48230">
    <property type="entry name" value="Chondroitin AC/alginate lyase"/>
    <property type="match status" value="1"/>
</dbReference>
<dbReference type="Pfam" id="PF00108">
    <property type="entry name" value="Thiolase_N"/>
    <property type="match status" value="1"/>
</dbReference>
<dbReference type="PANTHER" id="PTHR38045">
    <property type="entry name" value="CHROMOSOME 1, WHOLE GENOME SHOTGUN SEQUENCE"/>
    <property type="match status" value="1"/>
</dbReference>
<dbReference type="OMA" id="WWANNIT"/>
<feature type="domain" description="Thiolase N-terminal" evidence="6">
    <location>
        <begin position="30"/>
        <end position="281"/>
    </location>
</feature>